<accession>A0A1Q5SWG8</accession>
<comment type="caution">
    <text evidence="1">The sequence shown here is derived from an EMBL/GenBank/DDBJ whole genome shotgun (WGS) entry which is preliminary data.</text>
</comment>
<name>A0A1Q5SWG8_9BACL</name>
<reference evidence="2" key="2">
    <citation type="submission" date="2017-01" db="EMBL/GenBank/DDBJ databases">
        <title>Genome sequencing and annotation of Geobacillus sp. 1017, a Hydrocarbon-Oxidizing Thermophilic Bacterium Isolated from a Heavy Oil Reservoir (China).</title>
        <authorList>
            <person name="Kadnikov V.V."/>
            <person name="Mardanov A.V."/>
            <person name="Poltaraus A.B."/>
            <person name="Sokolova D.S."/>
            <person name="Semenova E.M."/>
            <person name="Ravin N.V."/>
            <person name="Tourova T.P."/>
            <person name="Nazina T.N."/>
        </authorList>
    </citation>
    <scope>NUCLEOTIDE SEQUENCE [LARGE SCALE GENOMIC DNA]</scope>
    <source>
        <strain evidence="2">1017</strain>
    </source>
</reference>
<dbReference type="EMBL" id="MQMG01000031">
    <property type="protein sequence ID" value="OKO92367.1"/>
    <property type="molecule type" value="Genomic_DNA"/>
</dbReference>
<protein>
    <submittedName>
        <fullName evidence="1">Uncharacterized protein</fullName>
    </submittedName>
</protein>
<dbReference type="AlphaFoldDB" id="A0A1Q5SWG8"/>
<organism evidence="1 2">
    <name type="scientific">Geobacillus proteiniphilus</name>
    <dbReference type="NCBI Taxonomy" id="860353"/>
    <lineage>
        <taxon>Bacteria</taxon>
        <taxon>Bacillati</taxon>
        <taxon>Bacillota</taxon>
        <taxon>Bacilli</taxon>
        <taxon>Bacillales</taxon>
        <taxon>Anoxybacillaceae</taxon>
        <taxon>Geobacillus</taxon>
    </lineage>
</organism>
<evidence type="ECO:0000313" key="2">
    <source>
        <dbReference type="Proteomes" id="UP000186030"/>
    </source>
</evidence>
<sequence length="50" mass="5674">MAVPPVLCRAYEGKHSSREGCFCFGVFRVDKNRAGFHHEPFGIPPFLMAY</sequence>
<reference evidence="1 2" key="1">
    <citation type="submission" date="2016-11" db="EMBL/GenBank/DDBJ databases">
        <authorList>
            <person name="Kadnikov V."/>
            <person name="Nazina T."/>
        </authorList>
    </citation>
    <scope>NUCLEOTIDE SEQUENCE [LARGE SCALE GENOMIC DNA]</scope>
    <source>
        <strain evidence="1 2">1017</strain>
    </source>
</reference>
<gene>
    <name evidence="1" type="ORF">BRO54_2423</name>
</gene>
<evidence type="ECO:0000313" key="1">
    <source>
        <dbReference type="EMBL" id="OKO92367.1"/>
    </source>
</evidence>
<dbReference type="Proteomes" id="UP000186030">
    <property type="component" value="Unassembled WGS sequence"/>
</dbReference>
<proteinExistence type="predicted"/>